<evidence type="ECO:0000313" key="1">
    <source>
        <dbReference type="EMBL" id="VAX19398.1"/>
    </source>
</evidence>
<sequence length="170" mass="19133">MKIIYSLITALAIVMTGAAHGSQYDKIDNLKEQILEIQNTSKLGIRSFALCRKIIGYGVYVPYSSNVIPKGSVVYFYYEVNNIFTSKSKDGYSINFSQDAIVADSKGKVLMNMPKVLKFNYNSNKPALNFYTTFKLDLSSAPPGDYIYKIVLYDELRGSVFRAELPFSVK</sequence>
<dbReference type="EMBL" id="UOGE01000045">
    <property type="protein sequence ID" value="VAX19398.1"/>
    <property type="molecule type" value="Genomic_DNA"/>
</dbReference>
<organism evidence="1">
    <name type="scientific">hydrothermal vent metagenome</name>
    <dbReference type="NCBI Taxonomy" id="652676"/>
    <lineage>
        <taxon>unclassified sequences</taxon>
        <taxon>metagenomes</taxon>
        <taxon>ecological metagenomes</taxon>
    </lineage>
</organism>
<protein>
    <submittedName>
        <fullName evidence="1">Uncharacterized protein</fullName>
    </submittedName>
</protein>
<gene>
    <name evidence="1" type="ORF">MNBD_NITROSPINAE02-1674</name>
</gene>
<reference evidence="1" key="1">
    <citation type="submission" date="2018-06" db="EMBL/GenBank/DDBJ databases">
        <authorList>
            <person name="Zhirakovskaya E."/>
        </authorList>
    </citation>
    <scope>NUCLEOTIDE SEQUENCE</scope>
</reference>
<name>A0A3B1C6B6_9ZZZZ</name>
<proteinExistence type="predicted"/>
<accession>A0A3B1C6B6</accession>
<dbReference type="AlphaFoldDB" id="A0A3B1C6B6"/>